<dbReference type="Proteomes" id="UP000569202">
    <property type="component" value="Unassembled WGS sequence"/>
</dbReference>
<protein>
    <submittedName>
        <fullName evidence="2">Uncharacterized protein</fullName>
    </submittedName>
</protein>
<evidence type="ECO:0000313" key="3">
    <source>
        <dbReference type="Proteomes" id="UP000569202"/>
    </source>
</evidence>
<dbReference type="AlphaFoldDB" id="A0A7Y2WB19"/>
<gene>
    <name evidence="2" type="ORF">HLH17_09315</name>
</gene>
<organism evidence="2 3">
    <name type="scientific">Acinetobacter terrae</name>
    <dbReference type="NCBI Taxonomy" id="2731247"/>
    <lineage>
        <taxon>Bacteria</taxon>
        <taxon>Pseudomonadati</taxon>
        <taxon>Pseudomonadota</taxon>
        <taxon>Gammaproteobacteria</taxon>
        <taxon>Moraxellales</taxon>
        <taxon>Moraxellaceae</taxon>
        <taxon>Acinetobacter</taxon>
        <taxon>Acinetobacter Taxon 24</taxon>
    </lineage>
</organism>
<feature type="compositionally biased region" description="Basic and acidic residues" evidence="1">
    <location>
        <begin position="16"/>
        <end position="43"/>
    </location>
</feature>
<reference evidence="2 3" key="1">
    <citation type="submission" date="2020-04" db="EMBL/GenBank/DDBJ databases">
        <title>Acinetobacter Taxon 24.</title>
        <authorList>
            <person name="Nemec A."/>
            <person name="Radolfova-Krizova L."/>
            <person name="Higgins P.G."/>
            <person name="Spanelova P."/>
        </authorList>
    </citation>
    <scope>NUCLEOTIDE SEQUENCE [LARGE SCALE GENOMIC DNA]</scope>
    <source>
        <strain evidence="2 3">ANC 5380</strain>
    </source>
</reference>
<comment type="caution">
    <text evidence="2">The sequence shown here is derived from an EMBL/GenBank/DDBJ whole genome shotgun (WGS) entry which is preliminary data.</text>
</comment>
<feature type="region of interest" description="Disordered" evidence="1">
    <location>
        <begin position="1"/>
        <end position="58"/>
    </location>
</feature>
<accession>A0A7Y2WB19</accession>
<evidence type="ECO:0000313" key="2">
    <source>
        <dbReference type="EMBL" id="NNH77855.1"/>
    </source>
</evidence>
<name>A0A7Y2WB19_9GAMM</name>
<proteinExistence type="predicted"/>
<sequence length="58" mass="6540">MGLFDNLFSSNTKPVDPSRRDIIDYGKNKNDGSHDHRTNKGNDRTPAQQKGDKAKKKP</sequence>
<dbReference type="RefSeq" id="WP_171540442.1">
    <property type="nucleotide sequence ID" value="NZ_JABERL010000022.1"/>
</dbReference>
<dbReference type="EMBL" id="JABERL010000022">
    <property type="protein sequence ID" value="NNH77855.1"/>
    <property type="molecule type" value="Genomic_DNA"/>
</dbReference>
<evidence type="ECO:0000256" key="1">
    <source>
        <dbReference type="SAM" id="MobiDB-lite"/>
    </source>
</evidence>